<evidence type="ECO:0000313" key="1">
    <source>
        <dbReference type="EMBL" id="PRQ19771.1"/>
    </source>
</evidence>
<dbReference type="Gramene" id="PRQ19771">
    <property type="protein sequence ID" value="PRQ19771"/>
    <property type="gene ID" value="RchiOBHm_Chr7g0220911"/>
</dbReference>
<protein>
    <submittedName>
        <fullName evidence="1">Uncharacterized protein</fullName>
    </submittedName>
</protein>
<reference evidence="1 2" key="1">
    <citation type="journal article" date="2018" name="Nat. Genet.">
        <title>The Rosa genome provides new insights in the design of modern roses.</title>
        <authorList>
            <person name="Bendahmane M."/>
        </authorList>
    </citation>
    <scope>NUCLEOTIDE SEQUENCE [LARGE SCALE GENOMIC DNA]</scope>
    <source>
        <strain evidence="2">cv. Old Blush</strain>
    </source>
</reference>
<evidence type="ECO:0000313" key="2">
    <source>
        <dbReference type="Proteomes" id="UP000238479"/>
    </source>
</evidence>
<accession>A0A2P6PCX1</accession>
<gene>
    <name evidence="1" type="ORF">RchiOBHm_Chr7g0220911</name>
</gene>
<dbReference type="Proteomes" id="UP000238479">
    <property type="component" value="Chromosome 7"/>
</dbReference>
<comment type="caution">
    <text evidence="1">The sequence shown here is derived from an EMBL/GenBank/DDBJ whole genome shotgun (WGS) entry which is preliminary data.</text>
</comment>
<proteinExistence type="predicted"/>
<keyword evidence="2" id="KW-1185">Reference proteome</keyword>
<dbReference type="EMBL" id="PDCK01000045">
    <property type="protein sequence ID" value="PRQ19771.1"/>
    <property type="molecule type" value="Genomic_DNA"/>
</dbReference>
<name>A0A2P6PCX1_ROSCH</name>
<dbReference type="AlphaFoldDB" id="A0A2P6PCX1"/>
<sequence>MSGDSPTKIMTWSRIQGKYIWRNRKNRENLDLDRFIPNREALDLDYASYIVAGGSTHQGDSRKD</sequence>
<organism evidence="1 2">
    <name type="scientific">Rosa chinensis</name>
    <name type="common">China rose</name>
    <dbReference type="NCBI Taxonomy" id="74649"/>
    <lineage>
        <taxon>Eukaryota</taxon>
        <taxon>Viridiplantae</taxon>
        <taxon>Streptophyta</taxon>
        <taxon>Embryophyta</taxon>
        <taxon>Tracheophyta</taxon>
        <taxon>Spermatophyta</taxon>
        <taxon>Magnoliopsida</taxon>
        <taxon>eudicotyledons</taxon>
        <taxon>Gunneridae</taxon>
        <taxon>Pentapetalae</taxon>
        <taxon>rosids</taxon>
        <taxon>fabids</taxon>
        <taxon>Rosales</taxon>
        <taxon>Rosaceae</taxon>
        <taxon>Rosoideae</taxon>
        <taxon>Rosoideae incertae sedis</taxon>
        <taxon>Rosa</taxon>
    </lineage>
</organism>